<evidence type="ECO:0000256" key="2">
    <source>
        <dbReference type="HAMAP-Rule" id="MF_01940"/>
    </source>
</evidence>
<name>A0A1W9NXG9_UNCC3</name>
<feature type="short sequence motif" description="HXTX 2" evidence="2">
    <location>
        <begin position="127"/>
        <end position="130"/>
    </location>
</feature>
<feature type="active site" description="Proton donor" evidence="2">
    <location>
        <position position="40"/>
    </location>
</feature>
<dbReference type="InterPro" id="IPR009097">
    <property type="entry name" value="Cyclic_Pdiesterase"/>
</dbReference>
<dbReference type="PANTHER" id="PTHR35561:SF1">
    <property type="entry name" value="RNA 2',3'-CYCLIC PHOSPHODIESTERASE"/>
    <property type="match status" value="1"/>
</dbReference>
<dbReference type="STRING" id="1968527.B5M47_03345"/>
<comment type="catalytic activity">
    <reaction evidence="2">
        <text>a 3'-end 2',3'-cyclophospho-ribonucleotide-RNA + H2O = a 3'-end 2'-phospho-ribonucleotide-RNA + H(+)</text>
        <dbReference type="Rhea" id="RHEA:11828"/>
        <dbReference type="Rhea" id="RHEA-COMP:10464"/>
        <dbReference type="Rhea" id="RHEA-COMP:17353"/>
        <dbReference type="ChEBI" id="CHEBI:15377"/>
        <dbReference type="ChEBI" id="CHEBI:15378"/>
        <dbReference type="ChEBI" id="CHEBI:83064"/>
        <dbReference type="ChEBI" id="CHEBI:173113"/>
        <dbReference type="EC" id="3.1.4.58"/>
    </reaction>
</comment>
<evidence type="ECO:0000313" key="5">
    <source>
        <dbReference type="Proteomes" id="UP000192520"/>
    </source>
</evidence>
<feature type="short sequence motif" description="HXTX 1" evidence="2">
    <location>
        <begin position="40"/>
        <end position="43"/>
    </location>
</feature>
<feature type="active site" description="Proton acceptor" evidence="2">
    <location>
        <position position="127"/>
    </location>
</feature>
<keyword evidence="4" id="KW-0436">Ligase</keyword>
<dbReference type="GO" id="GO:0016874">
    <property type="term" value="F:ligase activity"/>
    <property type="evidence" value="ECO:0007669"/>
    <property type="project" value="UniProtKB-KW"/>
</dbReference>
<feature type="domain" description="Phosphoesterase HXTX" evidence="3">
    <location>
        <begin position="9"/>
        <end position="90"/>
    </location>
</feature>
<protein>
    <recommendedName>
        <fullName evidence="2">RNA 2',3'-cyclic phosphodiesterase</fullName>
        <shortName evidence="2">RNA 2',3'-CPDase</shortName>
        <ecNumber evidence="2">3.1.4.58</ecNumber>
    </recommendedName>
</protein>
<comment type="function">
    <text evidence="2">Hydrolyzes RNA 2',3'-cyclic phosphodiester to an RNA 2'-phosphomonoester.</text>
</comment>
<dbReference type="PANTHER" id="PTHR35561">
    <property type="entry name" value="RNA 2',3'-CYCLIC PHOSPHODIESTERASE"/>
    <property type="match status" value="1"/>
</dbReference>
<dbReference type="Pfam" id="PF02834">
    <property type="entry name" value="LigT_PEase"/>
    <property type="match status" value="2"/>
</dbReference>
<dbReference type="AlphaFoldDB" id="A0A1W9NXG9"/>
<dbReference type="InterPro" id="IPR004175">
    <property type="entry name" value="RNA_CPDase"/>
</dbReference>
<evidence type="ECO:0000256" key="1">
    <source>
        <dbReference type="ARBA" id="ARBA00022801"/>
    </source>
</evidence>
<dbReference type="EMBL" id="MZGJ01000022">
    <property type="protein sequence ID" value="OQX50732.1"/>
    <property type="molecule type" value="Genomic_DNA"/>
</dbReference>
<dbReference type="Proteomes" id="UP000192520">
    <property type="component" value="Unassembled WGS sequence"/>
</dbReference>
<accession>A0A1W9NXG9</accession>
<dbReference type="EC" id="3.1.4.58" evidence="2"/>
<dbReference type="GO" id="GO:0008664">
    <property type="term" value="F:RNA 2',3'-cyclic 3'-phosphodiesterase activity"/>
    <property type="evidence" value="ECO:0007669"/>
    <property type="project" value="UniProtKB-EC"/>
</dbReference>
<evidence type="ECO:0000259" key="3">
    <source>
        <dbReference type="Pfam" id="PF02834"/>
    </source>
</evidence>
<organism evidence="4 5">
    <name type="scientific">candidate division CPR3 bacterium 4484_211</name>
    <dbReference type="NCBI Taxonomy" id="1968527"/>
    <lineage>
        <taxon>Bacteria</taxon>
        <taxon>Bacteria division CPR3</taxon>
    </lineage>
</organism>
<feature type="domain" description="Phosphoesterase HXTX" evidence="3">
    <location>
        <begin position="101"/>
        <end position="170"/>
    </location>
</feature>
<evidence type="ECO:0000313" key="4">
    <source>
        <dbReference type="EMBL" id="OQX50732.1"/>
    </source>
</evidence>
<gene>
    <name evidence="4" type="ORF">B5M47_03345</name>
</gene>
<proteinExistence type="inferred from homology"/>
<comment type="caution">
    <text evidence="4">The sequence shown here is derived from an EMBL/GenBank/DDBJ whole genome shotgun (WGS) entry which is preliminary data.</text>
</comment>
<dbReference type="NCBIfam" id="TIGR02258">
    <property type="entry name" value="2_5_ligase"/>
    <property type="match status" value="1"/>
</dbReference>
<comment type="similarity">
    <text evidence="2">Belongs to the 2H phosphoesterase superfamily. ThpR family.</text>
</comment>
<dbReference type="Gene3D" id="3.90.1140.10">
    <property type="entry name" value="Cyclic phosphodiesterase"/>
    <property type="match status" value="1"/>
</dbReference>
<reference evidence="5" key="1">
    <citation type="submission" date="2017-03" db="EMBL/GenBank/DDBJ databases">
        <title>Novel pathways for hydrocarbon cycling and metabolic interdependencies in hydrothermal sediment communities.</title>
        <authorList>
            <person name="Dombrowski N."/>
            <person name="Seitz K."/>
            <person name="Teske A."/>
            <person name="Baker B."/>
        </authorList>
    </citation>
    <scope>NUCLEOTIDE SEQUENCE [LARGE SCALE GENOMIC DNA]</scope>
</reference>
<dbReference type="InterPro" id="IPR014051">
    <property type="entry name" value="Phosphoesterase_HXTX"/>
</dbReference>
<dbReference type="SUPFAM" id="SSF55144">
    <property type="entry name" value="LigT-like"/>
    <property type="match status" value="1"/>
</dbReference>
<dbReference type="GO" id="GO:0004113">
    <property type="term" value="F:2',3'-cyclic-nucleotide 3'-phosphodiesterase activity"/>
    <property type="evidence" value="ECO:0007669"/>
    <property type="project" value="InterPro"/>
</dbReference>
<dbReference type="HAMAP" id="MF_01940">
    <property type="entry name" value="RNA_CPDase"/>
    <property type="match status" value="1"/>
</dbReference>
<keyword evidence="1 2" id="KW-0378">Hydrolase</keyword>
<sequence length="198" mass="22831">MRLFLAFTPPPQIINDLGRLQLTLKKQLPSVRWVCKKNLHLTIEFLGNIEEKLLPQLTSSLQKAAQESPPVILKISQITVIPSTSNPRVLALKVLDLSAPNFQNLRKNIRSELKPLGIKLKRPKPPHLTLGRFKTRHSINWAPLHITPTVWRTVSFTLFQSRLTPKGPIYFTHDIYSTYHFSYTSKLKQAWQKSHIML</sequence>